<evidence type="ECO:0000313" key="1">
    <source>
        <dbReference type="EMBL" id="MFC7178688.1"/>
    </source>
</evidence>
<accession>A0ABW2FUW4</accession>
<dbReference type="Proteomes" id="UP001596435">
    <property type="component" value="Unassembled WGS sequence"/>
</dbReference>
<evidence type="ECO:0000313" key="2">
    <source>
        <dbReference type="Proteomes" id="UP001596435"/>
    </source>
</evidence>
<organism evidence="1 2">
    <name type="scientific">Kitasatospora paranensis</name>
    <dbReference type="NCBI Taxonomy" id="258053"/>
    <lineage>
        <taxon>Bacteria</taxon>
        <taxon>Bacillati</taxon>
        <taxon>Actinomycetota</taxon>
        <taxon>Actinomycetes</taxon>
        <taxon>Kitasatosporales</taxon>
        <taxon>Streptomycetaceae</taxon>
        <taxon>Kitasatospora</taxon>
    </lineage>
</organism>
<dbReference type="EMBL" id="JBHTAJ010000005">
    <property type="protein sequence ID" value="MFC7178688.1"/>
    <property type="molecule type" value="Genomic_DNA"/>
</dbReference>
<reference evidence="2" key="1">
    <citation type="journal article" date="2019" name="Int. J. Syst. Evol. Microbiol.">
        <title>The Global Catalogue of Microorganisms (GCM) 10K type strain sequencing project: providing services to taxonomists for standard genome sequencing and annotation.</title>
        <authorList>
            <consortium name="The Broad Institute Genomics Platform"/>
            <consortium name="The Broad Institute Genome Sequencing Center for Infectious Disease"/>
            <person name="Wu L."/>
            <person name="Ma J."/>
        </authorList>
    </citation>
    <scope>NUCLEOTIDE SEQUENCE [LARGE SCALE GENOMIC DNA]</scope>
    <source>
        <strain evidence="2">CGMCC 1.12859</strain>
    </source>
</reference>
<keyword evidence="2" id="KW-1185">Reference proteome</keyword>
<comment type="caution">
    <text evidence="1">The sequence shown here is derived from an EMBL/GenBank/DDBJ whole genome shotgun (WGS) entry which is preliminary data.</text>
</comment>
<dbReference type="InterPro" id="IPR029475">
    <property type="entry name" value="DUF6807"/>
</dbReference>
<sequence>MDVRTEAGTEVGTTVRTAVRTEDDGAAVTFEAAGVQLLRYVYPGDPEPAESPKPYIHPLRTLAGDVVTAYRPHDHRWHKGLQLTASYLSGENFWGGGSYVRELGRYADVDNHGSIRHDAFEAVGDGRVDERLSWLSRAGEPWLTERRRITAAVLGDDVWELVWSTELTALRGEPLRFGSPTTQGRPLAGYSGLVWRGPRSFTDGEVIGPDGGGEELMGRPGPWLAFCGVHDEVDRSSTVVMESPEAGSGPRTHWFVRSSTYPVLNPSWAFHEEFALARGEQLTRRYRITVADGAWDAARITDHLERHPF</sequence>
<protein>
    <submittedName>
        <fullName evidence="1">PmoA family protein</fullName>
    </submittedName>
</protein>
<gene>
    <name evidence="1" type="ORF">ACFQMG_03805</name>
</gene>
<proteinExistence type="predicted"/>
<dbReference type="Pfam" id="PF14100">
    <property type="entry name" value="DUF6807"/>
    <property type="match status" value="1"/>
</dbReference>
<dbReference type="RefSeq" id="WP_380230451.1">
    <property type="nucleotide sequence ID" value="NZ_BAABKV010000001.1"/>
</dbReference>
<name>A0ABW2FUW4_9ACTN</name>